<feature type="transmembrane region" description="Helical" evidence="5">
    <location>
        <begin position="269"/>
        <end position="288"/>
    </location>
</feature>
<name>A0A3P3VVR3_9FLAO</name>
<feature type="transmembrane region" description="Helical" evidence="5">
    <location>
        <begin position="308"/>
        <end position="326"/>
    </location>
</feature>
<keyword evidence="2 4" id="KW-0479">Metal-binding</keyword>
<comment type="caution">
    <text evidence="7">The sequence shown here is derived from an EMBL/GenBank/DDBJ whole genome shotgun (WGS) entry which is preliminary data.</text>
</comment>
<keyword evidence="5" id="KW-1133">Transmembrane helix</keyword>
<feature type="transmembrane region" description="Helical" evidence="5">
    <location>
        <begin position="87"/>
        <end position="109"/>
    </location>
</feature>
<evidence type="ECO:0000256" key="3">
    <source>
        <dbReference type="ARBA" id="ARBA00023004"/>
    </source>
</evidence>
<dbReference type="SUPFAM" id="SSF46626">
    <property type="entry name" value="Cytochrome c"/>
    <property type="match status" value="1"/>
</dbReference>
<dbReference type="GO" id="GO:0046872">
    <property type="term" value="F:metal ion binding"/>
    <property type="evidence" value="ECO:0007669"/>
    <property type="project" value="UniProtKB-KW"/>
</dbReference>
<feature type="transmembrane region" description="Helical" evidence="5">
    <location>
        <begin position="199"/>
        <end position="218"/>
    </location>
</feature>
<evidence type="ECO:0000256" key="1">
    <source>
        <dbReference type="ARBA" id="ARBA00022617"/>
    </source>
</evidence>
<keyword evidence="5" id="KW-0472">Membrane</keyword>
<sequence>MINSLLISLQTNIPTPVPKDLPLPLPLPEWLLIIILVISFLAHLVFVNLMLGGTLLTLWSQIKGLKDKKYDLLAKEIASTITVNKSIAVVLGVAPLLSINVLYTVYFYSANALTGLAWIAVIPLVTIAFLLTYLHKYTWKVFENNKAVHISILALATVILLFIPFIFLTNINLMMFPEKWAVVKGFFNAMMLPNVFPRYFHFLFASLAVTGLFLFWYMSRKNYEFENLLPGFTRYDIQRKGYSLALIASICQMLIGPIVLLTLPTKGMGWNLILVIFTGVAMALPAMWMMWKGLQASRENIGKNFYKVVILMSITVVFMGSGRQIYRANALEPHQKLVKLRTEEFQKIKKEAFVKSRRAQAAENSADLSLADKGKKVFNQNCAACHKPKEMLVGPPVTEMAAIYKDKKTDLINWIKKPGKKRPNAPQMPGFPKISDEDMSTLTEYILTINN</sequence>
<dbReference type="EMBL" id="RQVQ01000069">
    <property type="protein sequence ID" value="RRJ86895.1"/>
    <property type="molecule type" value="Genomic_DNA"/>
</dbReference>
<evidence type="ECO:0000256" key="2">
    <source>
        <dbReference type="ARBA" id="ARBA00022723"/>
    </source>
</evidence>
<reference evidence="7 8" key="1">
    <citation type="submission" date="2018-11" db="EMBL/GenBank/DDBJ databases">
        <title>Flavobacterium sp. nov., YIM 102701-2 draft genome.</title>
        <authorList>
            <person name="Li G."/>
            <person name="Jiang Y."/>
        </authorList>
    </citation>
    <scope>NUCLEOTIDE SEQUENCE [LARGE SCALE GENOMIC DNA]</scope>
    <source>
        <strain evidence="7 8">YIM 102701-2</strain>
    </source>
</reference>
<gene>
    <name evidence="7" type="ORF">EG240_15775</name>
</gene>
<keyword evidence="1 4" id="KW-0349">Heme</keyword>
<dbReference type="InterPro" id="IPR009056">
    <property type="entry name" value="Cyt_c-like_dom"/>
</dbReference>
<keyword evidence="5" id="KW-0812">Transmembrane</keyword>
<dbReference type="GO" id="GO:0009055">
    <property type="term" value="F:electron transfer activity"/>
    <property type="evidence" value="ECO:0007669"/>
    <property type="project" value="InterPro"/>
</dbReference>
<dbReference type="AlphaFoldDB" id="A0A3P3VVR3"/>
<accession>A0A3P3VVR3</accession>
<keyword evidence="3 4" id="KW-0408">Iron</keyword>
<dbReference type="Gene3D" id="1.10.760.10">
    <property type="entry name" value="Cytochrome c-like domain"/>
    <property type="match status" value="1"/>
</dbReference>
<organism evidence="7 8">
    <name type="scientific">Paenimyroides tangerinum</name>
    <dbReference type="NCBI Taxonomy" id="2488728"/>
    <lineage>
        <taxon>Bacteria</taxon>
        <taxon>Pseudomonadati</taxon>
        <taxon>Bacteroidota</taxon>
        <taxon>Flavobacteriia</taxon>
        <taxon>Flavobacteriales</taxon>
        <taxon>Flavobacteriaceae</taxon>
        <taxon>Paenimyroides</taxon>
    </lineage>
</organism>
<evidence type="ECO:0000259" key="6">
    <source>
        <dbReference type="PROSITE" id="PS51007"/>
    </source>
</evidence>
<feature type="transmembrane region" description="Helical" evidence="5">
    <location>
        <begin position="147"/>
        <end position="167"/>
    </location>
</feature>
<keyword evidence="8" id="KW-1185">Reference proteome</keyword>
<dbReference type="Proteomes" id="UP000275719">
    <property type="component" value="Unassembled WGS sequence"/>
</dbReference>
<evidence type="ECO:0000256" key="4">
    <source>
        <dbReference type="PROSITE-ProRule" id="PRU00433"/>
    </source>
</evidence>
<evidence type="ECO:0000313" key="8">
    <source>
        <dbReference type="Proteomes" id="UP000275719"/>
    </source>
</evidence>
<feature type="transmembrane region" description="Helical" evidence="5">
    <location>
        <begin position="30"/>
        <end position="59"/>
    </location>
</feature>
<evidence type="ECO:0000313" key="7">
    <source>
        <dbReference type="EMBL" id="RRJ86895.1"/>
    </source>
</evidence>
<feature type="transmembrane region" description="Helical" evidence="5">
    <location>
        <begin position="242"/>
        <end position="263"/>
    </location>
</feature>
<dbReference type="OrthoDB" id="9814063at2"/>
<proteinExistence type="predicted"/>
<dbReference type="Pfam" id="PF00034">
    <property type="entry name" value="Cytochrom_C"/>
    <property type="match status" value="1"/>
</dbReference>
<protein>
    <submittedName>
        <fullName evidence="7">Cytochrome c</fullName>
    </submittedName>
</protein>
<dbReference type="InterPro" id="IPR036909">
    <property type="entry name" value="Cyt_c-like_dom_sf"/>
</dbReference>
<evidence type="ECO:0000256" key="5">
    <source>
        <dbReference type="SAM" id="Phobius"/>
    </source>
</evidence>
<dbReference type="PROSITE" id="PS51007">
    <property type="entry name" value="CYTC"/>
    <property type="match status" value="1"/>
</dbReference>
<feature type="transmembrane region" description="Helical" evidence="5">
    <location>
        <begin position="115"/>
        <end position="135"/>
    </location>
</feature>
<feature type="domain" description="Cytochrome c" evidence="6">
    <location>
        <begin position="369"/>
        <end position="450"/>
    </location>
</feature>
<dbReference type="GO" id="GO:0020037">
    <property type="term" value="F:heme binding"/>
    <property type="evidence" value="ECO:0007669"/>
    <property type="project" value="InterPro"/>
</dbReference>